<dbReference type="GO" id="GO:0004814">
    <property type="term" value="F:arginine-tRNA ligase activity"/>
    <property type="evidence" value="ECO:0007669"/>
    <property type="project" value="UniProtKB-UniRule"/>
</dbReference>
<protein>
    <recommendedName>
        <fullName evidence="3 11">Arginine--tRNA ligase</fullName>
        <ecNumber evidence="3 11">6.1.1.19</ecNumber>
    </recommendedName>
</protein>
<evidence type="ECO:0000259" key="13">
    <source>
        <dbReference type="SMART" id="SM00836"/>
    </source>
</evidence>
<sequence length="341" mass="38938">LVNNAKKLLGHDDYRAVFDLGLNTVLADIRQDLEEFNVIYDEWYSERSLTEGGAVDKAIERLKASKHLYEKEGAWWFRATDFGDDKDRVVVRDNGQTTYFASDIAYHMDKLERGYDRVIDIWGADHHGYVPRVKAALQALGDDSSKLDVLLVQFAILYRGGERVQMSTRSGSFVTLRELREEVGNDAARFFYVMRKCEQHMDFDLDLAKSQSSDNPVYYIQYAHARVCSVLKQMTEKGFNHDNDNGLANLNLLTEPHEQALQINLSRYPEALEAAALNHEPHQLANYLRDLANEFHTYYNAHQFLVDDASLRDARLSLNLAVKQVIKNGLELLGVSAPEAM</sequence>
<dbReference type="InterPro" id="IPR009080">
    <property type="entry name" value="tRNAsynth_Ia_anticodon-bd"/>
</dbReference>
<comment type="caution">
    <text evidence="14">The sequence shown here is derived from an EMBL/GenBank/DDBJ whole genome shotgun (WGS) entry which is preliminary data.</text>
</comment>
<dbReference type="EC" id="6.1.1.19" evidence="3 11"/>
<keyword evidence="5 12" id="KW-0436">Ligase</keyword>
<evidence type="ECO:0000256" key="12">
    <source>
        <dbReference type="RuleBase" id="RU363038"/>
    </source>
</evidence>
<dbReference type="PANTHER" id="PTHR11956">
    <property type="entry name" value="ARGINYL-TRNA SYNTHETASE"/>
    <property type="match status" value="1"/>
</dbReference>
<keyword evidence="6 12" id="KW-0547">Nucleotide-binding</keyword>
<keyword evidence="7 12" id="KW-0067">ATP-binding</keyword>
<dbReference type="PANTHER" id="PTHR11956:SF5">
    <property type="entry name" value="ARGININE--TRNA LIGASE, CYTOPLASMIC"/>
    <property type="match status" value="1"/>
</dbReference>
<dbReference type="Gene3D" id="1.10.730.10">
    <property type="entry name" value="Isoleucyl-tRNA Synthetase, Domain 1"/>
    <property type="match status" value="1"/>
</dbReference>
<keyword evidence="9 12" id="KW-0030">Aminoacyl-tRNA synthetase</keyword>
<dbReference type="InterPro" id="IPR014729">
    <property type="entry name" value="Rossmann-like_a/b/a_fold"/>
</dbReference>
<keyword evidence="4" id="KW-0963">Cytoplasm</keyword>
<dbReference type="Gene3D" id="3.40.50.620">
    <property type="entry name" value="HUPs"/>
    <property type="match status" value="1"/>
</dbReference>
<evidence type="ECO:0000256" key="7">
    <source>
        <dbReference type="ARBA" id="ARBA00022840"/>
    </source>
</evidence>
<evidence type="ECO:0000256" key="3">
    <source>
        <dbReference type="ARBA" id="ARBA00012837"/>
    </source>
</evidence>
<dbReference type="InterPro" id="IPR001278">
    <property type="entry name" value="Arg-tRNA-ligase"/>
</dbReference>
<evidence type="ECO:0000256" key="8">
    <source>
        <dbReference type="ARBA" id="ARBA00022917"/>
    </source>
</evidence>
<dbReference type="Pfam" id="PF05746">
    <property type="entry name" value="DALR_1"/>
    <property type="match status" value="1"/>
</dbReference>
<dbReference type="InterPro" id="IPR008909">
    <property type="entry name" value="DALR_anticod-bd"/>
</dbReference>
<dbReference type="EMBL" id="DRNF01000138">
    <property type="protein sequence ID" value="HHJ80423.1"/>
    <property type="molecule type" value="Genomic_DNA"/>
</dbReference>
<keyword evidence="8 12" id="KW-0648">Protein biosynthesis</keyword>
<evidence type="ECO:0000313" key="14">
    <source>
        <dbReference type="EMBL" id="HHJ80423.1"/>
    </source>
</evidence>
<evidence type="ECO:0000256" key="11">
    <source>
        <dbReference type="NCBIfam" id="TIGR00456"/>
    </source>
</evidence>
<reference evidence="14" key="1">
    <citation type="journal article" date="2020" name="mSystems">
        <title>Genome- and Community-Level Interaction Insights into Carbon Utilization and Element Cycling Functions of Hydrothermarchaeota in Hydrothermal Sediment.</title>
        <authorList>
            <person name="Zhou Z."/>
            <person name="Liu Y."/>
            <person name="Xu W."/>
            <person name="Pan J."/>
            <person name="Luo Z.H."/>
            <person name="Li M."/>
        </authorList>
    </citation>
    <scope>NUCLEOTIDE SEQUENCE [LARGE SCALE GENOMIC DNA]</scope>
    <source>
        <strain evidence="14">HyVt-505</strain>
    </source>
</reference>
<evidence type="ECO:0000256" key="1">
    <source>
        <dbReference type="ARBA" id="ARBA00004496"/>
    </source>
</evidence>
<evidence type="ECO:0000256" key="9">
    <source>
        <dbReference type="ARBA" id="ARBA00023146"/>
    </source>
</evidence>
<dbReference type="GO" id="GO:0005737">
    <property type="term" value="C:cytoplasm"/>
    <property type="evidence" value="ECO:0007669"/>
    <property type="project" value="UniProtKB-SubCell"/>
</dbReference>
<dbReference type="GO" id="GO:0005524">
    <property type="term" value="F:ATP binding"/>
    <property type="evidence" value="ECO:0007669"/>
    <property type="project" value="UniProtKB-KW"/>
</dbReference>
<evidence type="ECO:0000256" key="5">
    <source>
        <dbReference type="ARBA" id="ARBA00022598"/>
    </source>
</evidence>
<organism evidence="14">
    <name type="scientific">Candidatus Tenderia electrophaga</name>
    <dbReference type="NCBI Taxonomy" id="1748243"/>
    <lineage>
        <taxon>Bacteria</taxon>
        <taxon>Pseudomonadati</taxon>
        <taxon>Pseudomonadota</taxon>
        <taxon>Gammaproteobacteria</taxon>
        <taxon>Candidatus Tenderiales</taxon>
        <taxon>Candidatus Tenderiaceae</taxon>
        <taxon>Candidatus Tenderia</taxon>
    </lineage>
</organism>
<dbReference type="Pfam" id="PF00750">
    <property type="entry name" value="tRNA-synt_1d"/>
    <property type="match status" value="1"/>
</dbReference>
<proteinExistence type="inferred from homology"/>
<comment type="similarity">
    <text evidence="2 12">Belongs to the class-I aminoacyl-tRNA synthetase family.</text>
</comment>
<evidence type="ECO:0000256" key="4">
    <source>
        <dbReference type="ARBA" id="ARBA00022490"/>
    </source>
</evidence>
<dbReference type="Proteomes" id="UP000885832">
    <property type="component" value="Unassembled WGS sequence"/>
</dbReference>
<evidence type="ECO:0000256" key="10">
    <source>
        <dbReference type="ARBA" id="ARBA00049339"/>
    </source>
</evidence>
<dbReference type="SUPFAM" id="SSF52374">
    <property type="entry name" value="Nucleotidylyl transferase"/>
    <property type="match status" value="1"/>
</dbReference>
<comment type="subcellular location">
    <subcellularLocation>
        <location evidence="1">Cytoplasm</location>
    </subcellularLocation>
</comment>
<feature type="domain" description="DALR anticodon binding" evidence="13">
    <location>
        <begin position="220"/>
        <end position="341"/>
    </location>
</feature>
<evidence type="ECO:0000256" key="6">
    <source>
        <dbReference type="ARBA" id="ARBA00022741"/>
    </source>
</evidence>
<gene>
    <name evidence="14" type="ORF">ENJ65_02195</name>
</gene>
<dbReference type="SMART" id="SM00836">
    <property type="entry name" value="DALR_1"/>
    <property type="match status" value="1"/>
</dbReference>
<feature type="non-terminal residue" evidence="14">
    <location>
        <position position="1"/>
    </location>
</feature>
<accession>A0A832N3J7</accession>
<dbReference type="NCBIfam" id="TIGR00456">
    <property type="entry name" value="argS"/>
    <property type="match status" value="1"/>
</dbReference>
<dbReference type="GO" id="GO:0006420">
    <property type="term" value="P:arginyl-tRNA aminoacylation"/>
    <property type="evidence" value="ECO:0007669"/>
    <property type="project" value="UniProtKB-UniRule"/>
</dbReference>
<dbReference type="InterPro" id="IPR035684">
    <property type="entry name" value="ArgRS_core"/>
</dbReference>
<name>A0A832N3J7_9GAMM</name>
<comment type="catalytic activity">
    <reaction evidence="10">
        <text>tRNA(Arg) + L-arginine + ATP = L-arginyl-tRNA(Arg) + AMP + diphosphate</text>
        <dbReference type="Rhea" id="RHEA:20301"/>
        <dbReference type="Rhea" id="RHEA-COMP:9658"/>
        <dbReference type="Rhea" id="RHEA-COMP:9673"/>
        <dbReference type="ChEBI" id="CHEBI:30616"/>
        <dbReference type="ChEBI" id="CHEBI:32682"/>
        <dbReference type="ChEBI" id="CHEBI:33019"/>
        <dbReference type="ChEBI" id="CHEBI:78442"/>
        <dbReference type="ChEBI" id="CHEBI:78513"/>
        <dbReference type="ChEBI" id="CHEBI:456215"/>
        <dbReference type="EC" id="6.1.1.19"/>
    </reaction>
</comment>
<evidence type="ECO:0000256" key="2">
    <source>
        <dbReference type="ARBA" id="ARBA00005594"/>
    </source>
</evidence>
<dbReference type="AlphaFoldDB" id="A0A832N3J7"/>
<dbReference type="FunFam" id="1.10.730.10:FF:000008">
    <property type="entry name" value="Arginine--tRNA ligase"/>
    <property type="match status" value="1"/>
</dbReference>
<dbReference type="SUPFAM" id="SSF47323">
    <property type="entry name" value="Anticodon-binding domain of a subclass of class I aminoacyl-tRNA synthetases"/>
    <property type="match status" value="1"/>
</dbReference>
<dbReference type="CDD" id="cd07956">
    <property type="entry name" value="Anticodon_Ia_Arg"/>
    <property type="match status" value="1"/>
</dbReference>